<comment type="caution">
    <text evidence="3">The sequence shown here is derived from an EMBL/GenBank/DDBJ whole genome shotgun (WGS) entry which is preliminary data.</text>
</comment>
<dbReference type="InterPro" id="IPR036822">
    <property type="entry name" value="CutC-like_dom_sf"/>
</dbReference>
<dbReference type="Gene3D" id="3.20.20.380">
    <property type="entry name" value="Copper homeostasis (CutC) domain"/>
    <property type="match status" value="2"/>
</dbReference>
<evidence type="ECO:0000313" key="4">
    <source>
        <dbReference type="Proteomes" id="UP001208570"/>
    </source>
</evidence>
<evidence type="ECO:0000256" key="2">
    <source>
        <dbReference type="ARBA" id="ARBA00019014"/>
    </source>
</evidence>
<dbReference type="PANTHER" id="PTHR12598:SF0">
    <property type="entry name" value="COPPER HOMEOSTASIS PROTEIN CUTC HOMOLOG"/>
    <property type="match status" value="1"/>
</dbReference>
<sequence length="209" mass="22756">MIVEVCVDSVESAINAEKGGAHRLELCSNLVEGGTTPSVGMLKVIKQLVRIPVFVMIRPRGGDFFYSDHELQVMKEDILSLKDAGANGIVFAIDMTSDIYAALEDVICLGCERVLTSGGESSSLEGSPVIRRLREKASGGIMEGNVLRILDETGSHEIHASLRHTRESRMIYRNTSVNMGASYGPSEYSVRVTDKDRVQGLVQITKGLL</sequence>
<evidence type="ECO:0000256" key="1">
    <source>
        <dbReference type="ARBA" id="ARBA00007768"/>
    </source>
</evidence>
<dbReference type="EMBL" id="JAODUP010000623">
    <property type="protein sequence ID" value="KAK2146235.1"/>
    <property type="molecule type" value="Genomic_DNA"/>
</dbReference>
<dbReference type="InterPro" id="IPR005627">
    <property type="entry name" value="CutC-like"/>
</dbReference>
<dbReference type="PANTHER" id="PTHR12598">
    <property type="entry name" value="COPPER HOMEOSTASIS PROTEIN CUTC"/>
    <property type="match status" value="1"/>
</dbReference>
<reference evidence="3" key="1">
    <citation type="journal article" date="2023" name="Mol. Biol. Evol.">
        <title>Third-Generation Sequencing Reveals the Adaptive Role of the Epigenome in Three Deep-Sea Polychaetes.</title>
        <authorList>
            <person name="Perez M."/>
            <person name="Aroh O."/>
            <person name="Sun Y."/>
            <person name="Lan Y."/>
            <person name="Juniper S.K."/>
            <person name="Young C.R."/>
            <person name="Angers B."/>
            <person name="Qian P.Y."/>
        </authorList>
    </citation>
    <scope>NUCLEOTIDE SEQUENCE</scope>
    <source>
        <strain evidence="3">P08H-3</strain>
    </source>
</reference>
<protein>
    <recommendedName>
        <fullName evidence="2">Copper homeostasis protein cutC homolog</fullName>
    </recommendedName>
</protein>
<comment type="similarity">
    <text evidence="1">Belongs to the CutC family.</text>
</comment>
<evidence type="ECO:0000313" key="3">
    <source>
        <dbReference type="EMBL" id="KAK2146235.1"/>
    </source>
</evidence>
<gene>
    <name evidence="3" type="ORF">LSH36_623g03079</name>
</gene>
<dbReference type="AlphaFoldDB" id="A0AAD9J5I4"/>
<organism evidence="3 4">
    <name type="scientific">Paralvinella palmiformis</name>
    <dbReference type="NCBI Taxonomy" id="53620"/>
    <lineage>
        <taxon>Eukaryota</taxon>
        <taxon>Metazoa</taxon>
        <taxon>Spiralia</taxon>
        <taxon>Lophotrochozoa</taxon>
        <taxon>Annelida</taxon>
        <taxon>Polychaeta</taxon>
        <taxon>Sedentaria</taxon>
        <taxon>Canalipalpata</taxon>
        <taxon>Terebellida</taxon>
        <taxon>Terebelliformia</taxon>
        <taxon>Alvinellidae</taxon>
        <taxon>Paralvinella</taxon>
    </lineage>
</organism>
<dbReference type="SUPFAM" id="SSF110395">
    <property type="entry name" value="CutC-like"/>
    <property type="match status" value="1"/>
</dbReference>
<dbReference type="Pfam" id="PF03932">
    <property type="entry name" value="CutC"/>
    <property type="match status" value="1"/>
</dbReference>
<proteinExistence type="inferred from homology"/>
<dbReference type="Proteomes" id="UP001208570">
    <property type="component" value="Unassembled WGS sequence"/>
</dbReference>
<keyword evidence="4" id="KW-1185">Reference proteome</keyword>
<accession>A0AAD9J5I4</accession>
<dbReference type="GO" id="GO:0005507">
    <property type="term" value="F:copper ion binding"/>
    <property type="evidence" value="ECO:0007669"/>
    <property type="project" value="TreeGrafter"/>
</dbReference>
<name>A0AAD9J5I4_9ANNE</name>